<dbReference type="InterPro" id="IPR010054">
    <property type="entry name" value="Type2_sec_GspG"/>
</dbReference>
<feature type="domain" description="Type II secretion system protein GspG C-terminal" evidence="1">
    <location>
        <begin position="17"/>
        <end position="106"/>
    </location>
</feature>
<name>A0AAD0TVE6_9BACT</name>
<dbReference type="InterPro" id="IPR013545">
    <property type="entry name" value="T2SS_protein-GspG_C"/>
</dbReference>
<reference evidence="2 3" key="1">
    <citation type="submission" date="2018-10" db="EMBL/GenBank/DDBJ databases">
        <title>Complete genome sequences of Arcobacter cryaerophilus strains ATCC 43158 and ATCC 49615.</title>
        <authorList>
            <person name="Miller W.G."/>
            <person name="Yee E."/>
            <person name="Bono J.L."/>
        </authorList>
    </citation>
    <scope>NUCLEOTIDE SEQUENCE [LARGE SCALE GENOMIC DNA]</scope>
    <source>
        <strain evidence="2 3">ATCC 43158</strain>
        <plasmid evidence="3">pacry43158</plasmid>
    </source>
</reference>
<evidence type="ECO:0000313" key="2">
    <source>
        <dbReference type="EMBL" id="AYJ81209.1"/>
    </source>
</evidence>
<accession>A0AAD0TVE6</accession>
<evidence type="ECO:0000313" key="3">
    <source>
        <dbReference type="Proteomes" id="UP000273809"/>
    </source>
</evidence>
<dbReference type="Pfam" id="PF08334">
    <property type="entry name" value="T2SSG"/>
    <property type="match status" value="1"/>
</dbReference>
<gene>
    <name evidence="2" type="ORF">ACRYA_a0084</name>
</gene>
<dbReference type="EMBL" id="CP032824">
    <property type="protein sequence ID" value="AYJ81209.1"/>
    <property type="molecule type" value="Genomic_DNA"/>
</dbReference>
<organism evidence="2 3">
    <name type="scientific">Aliarcobacter cryaerophilus ATCC 43158</name>
    <dbReference type="NCBI Taxonomy" id="1032070"/>
    <lineage>
        <taxon>Bacteria</taxon>
        <taxon>Pseudomonadati</taxon>
        <taxon>Campylobacterota</taxon>
        <taxon>Epsilonproteobacteria</taxon>
        <taxon>Campylobacterales</taxon>
        <taxon>Arcobacteraceae</taxon>
        <taxon>Aliarcobacter</taxon>
    </lineage>
</organism>
<dbReference type="GO" id="GO:0015627">
    <property type="term" value="C:type II protein secretion system complex"/>
    <property type="evidence" value="ECO:0007669"/>
    <property type="project" value="InterPro"/>
</dbReference>
<dbReference type="SUPFAM" id="SSF54523">
    <property type="entry name" value="Pili subunits"/>
    <property type="match status" value="1"/>
</dbReference>
<keyword evidence="2" id="KW-0614">Plasmid</keyword>
<evidence type="ECO:0000259" key="1">
    <source>
        <dbReference type="Pfam" id="PF08334"/>
    </source>
</evidence>
<dbReference type="Proteomes" id="UP000273809">
    <property type="component" value="Plasmid pACRY43158"/>
</dbReference>
<dbReference type="KEGG" id="acre:ACRYA_a0084"/>
<dbReference type="GO" id="GO:0015628">
    <property type="term" value="P:protein secretion by the type II secretion system"/>
    <property type="evidence" value="ECO:0007669"/>
    <property type="project" value="InterPro"/>
</dbReference>
<geneLocation type="plasmid" evidence="3">
    <name>pacry43158</name>
</geneLocation>
<dbReference type="Gene3D" id="3.30.700.10">
    <property type="entry name" value="Glycoprotein, Type 4 Pilin"/>
    <property type="match status" value="1"/>
</dbReference>
<protein>
    <submittedName>
        <fullName evidence="2">Type II secretion/transformation system, G protein</fullName>
    </submittedName>
</protein>
<proteinExistence type="predicted"/>
<dbReference type="InterPro" id="IPR045584">
    <property type="entry name" value="Pilin-like"/>
</dbReference>
<dbReference type="NCBIfam" id="TIGR01710">
    <property type="entry name" value="typeII_sec_gspG"/>
    <property type="match status" value="1"/>
</dbReference>
<sequence>MVVVIILGLLASFVLPNLMGKSEEAKNKIVCIQMKSVAETIKMYRLDNSEYPRTEEGLKALISKNYFEDGRIPKDAWTNEFIYILVDNNNFELISLGADKKENTQDDIYFSKCNK</sequence>
<dbReference type="AlphaFoldDB" id="A0AAD0TVE6"/>